<evidence type="ECO:0000313" key="3">
    <source>
        <dbReference type="RefSeq" id="XP_013385938.1"/>
    </source>
</evidence>
<feature type="region of interest" description="Disordered" evidence="1">
    <location>
        <begin position="39"/>
        <end position="98"/>
    </location>
</feature>
<evidence type="ECO:0000313" key="2">
    <source>
        <dbReference type="Proteomes" id="UP000085678"/>
    </source>
</evidence>
<sequence length="307" mass="35901">MYLEEHDYVEETPSQESSERWAWTPRTKTRDEKLYESFKKRGISTSNISPQLATQQTSRQRETEDYHEYTRERPRSSQEAHRRSHTTGDLDTKLGASTMNYSYPADYPIQPRVVRPQGEKIATLSKGGRMEDYIGTKSEHLSYPKDYPIHPRVVKPEAREIAELSKGKRMKRLIHEYGHLTPSPRPVPRIKPEAEDIAEGHRGKPVAMLLGSYGKLGPPTRRVQRIKPEARQAYEPHRGKRMARIIKQQRTGRSARSDSSMNNLRLDLEKLNTRDDYEDPFSSNKRPKSRDDTRSESFHRRNNTTWW</sequence>
<feature type="compositionally biased region" description="Basic and acidic residues" evidence="1">
    <location>
        <begin position="266"/>
        <end position="275"/>
    </location>
</feature>
<keyword evidence="2" id="KW-1185">Reference proteome</keyword>
<evidence type="ECO:0000256" key="1">
    <source>
        <dbReference type="SAM" id="MobiDB-lite"/>
    </source>
</evidence>
<protein>
    <submittedName>
        <fullName evidence="3">Uncharacterized protein LOC106155590</fullName>
    </submittedName>
</protein>
<dbReference type="KEGG" id="lak:106155590"/>
<dbReference type="Proteomes" id="UP000085678">
    <property type="component" value="Unplaced"/>
</dbReference>
<feature type="region of interest" description="Disordered" evidence="1">
    <location>
        <begin position="1"/>
        <end position="26"/>
    </location>
</feature>
<feature type="compositionally biased region" description="Basic and acidic residues" evidence="1">
    <location>
        <begin position="59"/>
        <end position="92"/>
    </location>
</feature>
<feature type="compositionally biased region" description="Polar residues" evidence="1">
    <location>
        <begin position="248"/>
        <end position="263"/>
    </location>
</feature>
<dbReference type="AlphaFoldDB" id="A0A1S3HIK9"/>
<accession>A0A1S3HIK9</accession>
<gene>
    <name evidence="3" type="primary">LOC106155590</name>
</gene>
<dbReference type="InParanoid" id="A0A1S3HIK9"/>
<dbReference type="RefSeq" id="XP_013385938.1">
    <property type="nucleotide sequence ID" value="XM_013530484.1"/>
</dbReference>
<feature type="compositionally biased region" description="Polar residues" evidence="1">
    <location>
        <begin position="43"/>
        <end position="58"/>
    </location>
</feature>
<reference evidence="3" key="1">
    <citation type="submission" date="2025-08" db="UniProtKB">
        <authorList>
            <consortium name="RefSeq"/>
        </authorList>
    </citation>
    <scope>IDENTIFICATION</scope>
    <source>
        <tissue evidence="3">Gonads</tissue>
    </source>
</reference>
<name>A0A1S3HIK9_LINAN</name>
<feature type="region of interest" description="Disordered" evidence="1">
    <location>
        <begin position="246"/>
        <end position="307"/>
    </location>
</feature>
<proteinExistence type="predicted"/>
<dbReference type="GeneID" id="106155590"/>
<feature type="compositionally biased region" description="Basic and acidic residues" evidence="1">
    <location>
        <begin position="289"/>
        <end position="299"/>
    </location>
</feature>
<organism evidence="2 3">
    <name type="scientific">Lingula anatina</name>
    <name type="common">Brachiopod</name>
    <name type="synonym">Lingula unguis</name>
    <dbReference type="NCBI Taxonomy" id="7574"/>
    <lineage>
        <taxon>Eukaryota</taxon>
        <taxon>Metazoa</taxon>
        <taxon>Spiralia</taxon>
        <taxon>Lophotrochozoa</taxon>
        <taxon>Brachiopoda</taxon>
        <taxon>Linguliformea</taxon>
        <taxon>Lingulata</taxon>
        <taxon>Lingulida</taxon>
        <taxon>Linguloidea</taxon>
        <taxon>Lingulidae</taxon>
        <taxon>Lingula</taxon>
    </lineage>
</organism>